<sequence>MTALCRSVLRSDIPAAGSSASAPYTTDPERTCWACAGQRRNSAIHDRKGEFTLMNMPRAAPLQAHMPATVDGLPALAMDVLINIQYFLSREDIISLRLTCRDLRRATLSRTVWINALRAVMDANDVFPPTFPLDKMSLAELEHAVFAPKRFFKLVQQRGTAVPNGSLEPVSRRVVVIIDNEQPADEKVYGAAIRLLPGGRFVIATTRSAIHILDIGYDLNPVIRTRPVFTLRRAQLLNVDAGDAQSSWHVNQVSADNPSADLLLYISVNHRFGSGKQGFLVVYRITDIAGVPKGRQMGHLTLPRPETQAWIHSVEGSRAAFMTNEHTIGVWDFTDNSVATWRNSQPLNGLCVLSHNSVICHSRGLGLTVYNVPSLTPVSTSGMELQVEVLPAIQYSMLQGNGENTTYCRRGHDHFFDIHRHGTATRFIVQDLPPNFTEASVIPLTAASFEIHEEVPEDIVTVTCKRA</sequence>
<proteinExistence type="predicted"/>
<dbReference type="OrthoDB" id="2688364at2759"/>
<accession>A0A550BT33</accession>
<dbReference type="Proteomes" id="UP000320762">
    <property type="component" value="Unassembled WGS sequence"/>
</dbReference>
<feature type="non-terminal residue" evidence="1">
    <location>
        <position position="467"/>
    </location>
</feature>
<comment type="caution">
    <text evidence="1">The sequence shown here is derived from an EMBL/GenBank/DDBJ whole genome shotgun (WGS) entry which is preliminary data.</text>
</comment>
<dbReference type="InterPro" id="IPR036047">
    <property type="entry name" value="F-box-like_dom_sf"/>
</dbReference>
<evidence type="ECO:0008006" key="3">
    <source>
        <dbReference type="Google" id="ProtNLM"/>
    </source>
</evidence>
<gene>
    <name evidence="1" type="ORF">BD626DRAFT_442246</name>
</gene>
<dbReference type="SUPFAM" id="SSF81383">
    <property type="entry name" value="F-box domain"/>
    <property type="match status" value="1"/>
</dbReference>
<organism evidence="1 2">
    <name type="scientific">Schizophyllum amplum</name>
    <dbReference type="NCBI Taxonomy" id="97359"/>
    <lineage>
        <taxon>Eukaryota</taxon>
        <taxon>Fungi</taxon>
        <taxon>Dikarya</taxon>
        <taxon>Basidiomycota</taxon>
        <taxon>Agaricomycotina</taxon>
        <taxon>Agaricomycetes</taxon>
        <taxon>Agaricomycetidae</taxon>
        <taxon>Agaricales</taxon>
        <taxon>Schizophyllaceae</taxon>
        <taxon>Schizophyllum</taxon>
    </lineage>
</organism>
<keyword evidence="2" id="KW-1185">Reference proteome</keyword>
<dbReference type="AlphaFoldDB" id="A0A550BT33"/>
<protein>
    <recommendedName>
        <fullName evidence="3">F-box domain-containing protein</fullName>
    </recommendedName>
</protein>
<reference evidence="1 2" key="1">
    <citation type="journal article" date="2019" name="New Phytol.">
        <title>Comparative genomics reveals unique wood-decay strategies and fruiting body development in the Schizophyllaceae.</title>
        <authorList>
            <person name="Almasi E."/>
            <person name="Sahu N."/>
            <person name="Krizsan K."/>
            <person name="Balint B."/>
            <person name="Kovacs G.M."/>
            <person name="Kiss B."/>
            <person name="Cseklye J."/>
            <person name="Drula E."/>
            <person name="Henrissat B."/>
            <person name="Nagy I."/>
            <person name="Chovatia M."/>
            <person name="Adam C."/>
            <person name="LaButti K."/>
            <person name="Lipzen A."/>
            <person name="Riley R."/>
            <person name="Grigoriev I.V."/>
            <person name="Nagy L.G."/>
        </authorList>
    </citation>
    <scope>NUCLEOTIDE SEQUENCE [LARGE SCALE GENOMIC DNA]</scope>
    <source>
        <strain evidence="1 2">NL-1724</strain>
    </source>
</reference>
<evidence type="ECO:0000313" key="1">
    <source>
        <dbReference type="EMBL" id="TRM55705.1"/>
    </source>
</evidence>
<name>A0A550BT33_9AGAR</name>
<evidence type="ECO:0000313" key="2">
    <source>
        <dbReference type="Proteomes" id="UP000320762"/>
    </source>
</evidence>
<dbReference type="EMBL" id="VDMD01000101">
    <property type="protein sequence ID" value="TRM55705.1"/>
    <property type="molecule type" value="Genomic_DNA"/>
</dbReference>